<protein>
    <recommendedName>
        <fullName evidence="3">Aminoglycoside phosphotransferase domain-containing protein</fullName>
    </recommendedName>
</protein>
<dbReference type="AlphaFoldDB" id="C5P7G1"/>
<reference evidence="1 2" key="1">
    <citation type="journal article" date="2009" name="Genome Res.">
        <title>Comparative genomic analyses of the human fungal pathogens Coccidioides and their relatives.</title>
        <authorList>
            <person name="Sharpton T.J."/>
            <person name="Stajich J.E."/>
            <person name="Rounsley S.D."/>
            <person name="Gardner M.J."/>
            <person name="Wortman J.R."/>
            <person name="Jordar V.S."/>
            <person name="Maiti R."/>
            <person name="Kodira C.D."/>
            <person name="Neafsey D.E."/>
            <person name="Zeng Q."/>
            <person name="Hung C.-Y."/>
            <person name="McMahan C."/>
            <person name="Muszewska A."/>
            <person name="Grynberg M."/>
            <person name="Mandel M.A."/>
            <person name="Kellner E.M."/>
            <person name="Barker B.M."/>
            <person name="Galgiani J.N."/>
            <person name="Orbach M.J."/>
            <person name="Kirkland T.N."/>
            <person name="Cole G.T."/>
            <person name="Henn M.R."/>
            <person name="Birren B.W."/>
            <person name="Taylor J.W."/>
        </authorList>
    </citation>
    <scope>NUCLEOTIDE SEQUENCE [LARGE SCALE GENOMIC DNA]</scope>
    <source>
        <strain evidence="2">C735</strain>
    </source>
</reference>
<accession>C5P7G1</accession>
<evidence type="ECO:0000313" key="2">
    <source>
        <dbReference type="Proteomes" id="UP000009084"/>
    </source>
</evidence>
<dbReference type="SUPFAM" id="SSF56112">
    <property type="entry name" value="Protein kinase-like (PK-like)"/>
    <property type="match status" value="1"/>
</dbReference>
<dbReference type="VEuPathDB" id="FungiDB:CPC735_026970"/>
<comment type="caution">
    <text evidence="1">The sequence shown here is derived from an EMBL/GenBank/DDBJ whole genome shotgun (WGS) entry which is preliminary data.</text>
</comment>
<dbReference type="PANTHER" id="PTHR21310:SF51">
    <property type="entry name" value="AMINOGLYCOSIDE PHOSPHOTRANSFERASE DOMAIN-CONTAINING PROTEIN"/>
    <property type="match status" value="1"/>
</dbReference>
<dbReference type="InterPro" id="IPR011009">
    <property type="entry name" value="Kinase-like_dom_sf"/>
</dbReference>
<proteinExistence type="predicted"/>
<dbReference type="EMBL" id="ACFW01000025">
    <property type="protein sequence ID" value="EER27361.1"/>
    <property type="molecule type" value="Genomic_DNA"/>
</dbReference>
<dbReference type="PANTHER" id="PTHR21310">
    <property type="entry name" value="AMINOGLYCOSIDE PHOSPHOTRANSFERASE-RELATED-RELATED"/>
    <property type="match status" value="1"/>
</dbReference>
<name>C5P7G1_COCP7</name>
<evidence type="ECO:0000313" key="1">
    <source>
        <dbReference type="EMBL" id="EER27361.1"/>
    </source>
</evidence>
<dbReference type="HOGENOM" id="CLU_645581_0_0_1"/>
<organism evidence="1 2">
    <name type="scientific">Coccidioides posadasii (strain C735)</name>
    <name type="common">Valley fever fungus</name>
    <dbReference type="NCBI Taxonomy" id="222929"/>
    <lineage>
        <taxon>Eukaryota</taxon>
        <taxon>Fungi</taxon>
        <taxon>Dikarya</taxon>
        <taxon>Ascomycota</taxon>
        <taxon>Pezizomycotina</taxon>
        <taxon>Eurotiomycetes</taxon>
        <taxon>Eurotiomycetidae</taxon>
        <taxon>Onygenales</taxon>
        <taxon>Onygenaceae</taxon>
        <taxon>Coccidioides</taxon>
    </lineage>
</organism>
<gene>
    <name evidence="1" type="ORF">CPC735_026970</name>
</gene>
<dbReference type="Proteomes" id="UP000009084">
    <property type="component" value="Unassembled WGS sequence"/>
</dbReference>
<dbReference type="InterPro" id="IPR051678">
    <property type="entry name" value="AGP_Transferase"/>
</dbReference>
<sequence>MLDLHDLTPWGSALAPLPSIPEVAFLEVAMRIQWVCKKSFNPFCRVIDFLRGSNNLVYVVEFDDGEKYVIRVPATGRGGSLAEACIYSSGSRHAIYIRAVTSILIPGIFAFYNSCNTPDAPFMALSFVHGCPADLTWFEPSGLDALEEWRVKILESLAGAMSQLQGLEFSHVGSLFPTGNALIRGPCYRWDYGTFGTKDYGRVLKVEDFGSFTSSQAYLQYCLASRPDGEIYRNPSINAGAQKILDMAISCLPHFTTEESADATFVVGLPDFNWQNIMTDGAGNVTSIEDWDNVQTKTGRLWYLTIPRLIATDWNPALYRLSTYAASNEFSGNSRCCKIFCQYVNLFICESVYSTTYPEIPLDEGDLVTQALPFCMRFCALDLISIIIQAHNIAPREGCHLPGWSSNSTTHIQHMHIWAQINPTS</sequence>
<dbReference type="OrthoDB" id="10003767at2759"/>
<evidence type="ECO:0008006" key="3">
    <source>
        <dbReference type="Google" id="ProtNLM"/>
    </source>
</evidence>